<protein>
    <submittedName>
        <fullName evidence="1">Uncharacterized protein</fullName>
    </submittedName>
</protein>
<accession>M4HNJ6</accession>
<dbReference type="GeneID" id="15041898"/>
<dbReference type="RefSeq" id="YP_007677039.1">
    <property type="nucleotide sequence ID" value="NC_020873.1"/>
</dbReference>
<evidence type="ECO:0000313" key="2">
    <source>
        <dbReference type="Proteomes" id="UP000011865"/>
    </source>
</evidence>
<dbReference type="OrthoDB" id="19575at10239"/>
<gene>
    <name evidence="1" type="primary">orf140</name>
</gene>
<evidence type="ECO:0000313" key="1">
    <source>
        <dbReference type="EMBL" id="AFQ96449.1"/>
    </source>
</evidence>
<name>M4HNJ6_9CAUD</name>
<organism evidence="1 2">
    <name type="scientific">Bacillus phage vB_BceM_Bc431v3</name>
    <dbReference type="NCBI Taxonomy" id="1195072"/>
    <lineage>
        <taxon>Viruses</taxon>
        <taxon>Duplodnaviria</taxon>
        <taxon>Heunggongvirae</taxon>
        <taxon>Uroviricota</taxon>
        <taxon>Caudoviricetes</taxon>
        <taxon>Herelleviridae</taxon>
        <taxon>Bastillevirinae</taxon>
        <taxon>Caeruleovirus</taxon>
        <taxon>Caeruleovirus Bc431</taxon>
    </lineage>
</organism>
<keyword evidence="2" id="KW-1185">Reference proteome</keyword>
<sequence length="113" mass="13161">MSWKKKLGTSVIVDEEVDAYLKGEGFTESTLNPIFKDDWSFVENIVDNGAPCLYLKTTDPDNRQSTMHIYVAANELYMEVITDWDSLDRSYHIHEWGITMENIDQLMDKLIEH</sequence>
<proteinExistence type="predicted"/>
<reference evidence="1 2" key="1">
    <citation type="journal article" date="2013" name="Virol. J.">
        <title>Genome sequence and analysis of a broad-host range lytic bacteriophage that infects the Bacillus cereus group.</title>
        <authorList>
            <person name="El-Arabi T.F."/>
            <person name="Griffiths M.W."/>
            <person name="She Y.M."/>
            <person name="Villegas A."/>
            <person name="Lingohr E.J."/>
            <person name="Kropinski A.M."/>
        </authorList>
    </citation>
    <scope>NUCLEOTIDE SEQUENCE [LARGE SCALE GENOMIC DNA]</scope>
</reference>
<dbReference type="Proteomes" id="UP000011865">
    <property type="component" value="Segment"/>
</dbReference>
<dbReference type="EMBL" id="JX094431">
    <property type="protein sequence ID" value="AFQ96449.1"/>
    <property type="molecule type" value="Genomic_DNA"/>
</dbReference>
<dbReference type="KEGG" id="vg:15041898"/>